<accession>A0AA88Q1Z8</accession>
<protein>
    <submittedName>
        <fullName evidence="1">Uncharacterized protein</fullName>
    </submittedName>
</protein>
<dbReference type="PANTHER" id="PTHR31025">
    <property type="entry name" value="SI:CH211-196P9.1-RELATED"/>
    <property type="match status" value="1"/>
</dbReference>
<name>A0AA88Q1Z8_9TELE</name>
<reference evidence="1" key="1">
    <citation type="submission" date="2023-08" db="EMBL/GenBank/DDBJ databases">
        <title>Chromosome-level Genome Assembly of mud carp (Cirrhinus molitorella).</title>
        <authorList>
            <person name="Liu H."/>
        </authorList>
    </citation>
    <scope>NUCLEOTIDE SEQUENCE</scope>
    <source>
        <strain evidence="1">Prfri</strain>
        <tissue evidence="1">Muscle</tissue>
    </source>
</reference>
<comment type="caution">
    <text evidence="1">The sequence shown here is derived from an EMBL/GenBank/DDBJ whole genome shotgun (WGS) entry which is preliminary data.</text>
</comment>
<organism evidence="1 2">
    <name type="scientific">Cirrhinus molitorella</name>
    <name type="common">mud carp</name>
    <dbReference type="NCBI Taxonomy" id="172907"/>
    <lineage>
        <taxon>Eukaryota</taxon>
        <taxon>Metazoa</taxon>
        <taxon>Chordata</taxon>
        <taxon>Craniata</taxon>
        <taxon>Vertebrata</taxon>
        <taxon>Euteleostomi</taxon>
        <taxon>Actinopterygii</taxon>
        <taxon>Neopterygii</taxon>
        <taxon>Teleostei</taxon>
        <taxon>Ostariophysi</taxon>
        <taxon>Cypriniformes</taxon>
        <taxon>Cyprinidae</taxon>
        <taxon>Labeoninae</taxon>
        <taxon>Labeonini</taxon>
        <taxon>Cirrhinus</taxon>
    </lineage>
</organism>
<evidence type="ECO:0000313" key="2">
    <source>
        <dbReference type="Proteomes" id="UP001187343"/>
    </source>
</evidence>
<sequence length="157" mass="18395">MSSDKIKLKTNRDHANNEQTLRRLMDDLSFALRRQEVVKESPLIVDFMSRWSALFQENEVRAEFARITTVALTSKFFSKLDEHTPSLLRIFAKRGGAQGQRIRKLLVPLAQCACINVKRECVLKALFVYLNEDPDNLFKEYMDVNFFPMLKLHSKKW</sequence>
<proteinExistence type="predicted"/>
<dbReference type="AlphaFoldDB" id="A0AA88Q1Z8"/>
<dbReference type="PANTHER" id="PTHR31025:SF27">
    <property type="entry name" value="SI:CH211-193K19.2-RELATED"/>
    <property type="match status" value="1"/>
</dbReference>
<dbReference type="Proteomes" id="UP001187343">
    <property type="component" value="Unassembled WGS sequence"/>
</dbReference>
<dbReference type="EMBL" id="JAUYZG010000003">
    <property type="protein sequence ID" value="KAK2911960.1"/>
    <property type="molecule type" value="Genomic_DNA"/>
</dbReference>
<keyword evidence="2" id="KW-1185">Reference proteome</keyword>
<gene>
    <name evidence="1" type="ORF">Q8A67_004093</name>
</gene>
<evidence type="ECO:0000313" key="1">
    <source>
        <dbReference type="EMBL" id="KAK2911960.1"/>
    </source>
</evidence>